<comment type="caution">
    <text evidence="1">The sequence shown here is derived from an EMBL/GenBank/DDBJ whole genome shotgun (WGS) entry which is preliminary data.</text>
</comment>
<keyword evidence="2" id="KW-1185">Reference proteome</keyword>
<sequence>MLGIQVMIHILQMHDITHLLNLRQMAKMSSQGLNKWQNVLMSKWQNGRKKW</sequence>
<gene>
    <name evidence="1" type="ORF">Syun_006003</name>
</gene>
<dbReference type="Proteomes" id="UP001420932">
    <property type="component" value="Unassembled WGS sequence"/>
</dbReference>
<organism evidence="1 2">
    <name type="scientific">Stephania yunnanensis</name>
    <dbReference type="NCBI Taxonomy" id="152371"/>
    <lineage>
        <taxon>Eukaryota</taxon>
        <taxon>Viridiplantae</taxon>
        <taxon>Streptophyta</taxon>
        <taxon>Embryophyta</taxon>
        <taxon>Tracheophyta</taxon>
        <taxon>Spermatophyta</taxon>
        <taxon>Magnoliopsida</taxon>
        <taxon>Ranunculales</taxon>
        <taxon>Menispermaceae</taxon>
        <taxon>Menispermoideae</taxon>
        <taxon>Cissampelideae</taxon>
        <taxon>Stephania</taxon>
    </lineage>
</organism>
<evidence type="ECO:0000313" key="1">
    <source>
        <dbReference type="EMBL" id="KAK9159662.1"/>
    </source>
</evidence>
<proteinExistence type="predicted"/>
<protein>
    <submittedName>
        <fullName evidence="1">Uncharacterized protein</fullName>
    </submittedName>
</protein>
<evidence type="ECO:0000313" key="2">
    <source>
        <dbReference type="Proteomes" id="UP001420932"/>
    </source>
</evidence>
<reference evidence="1 2" key="1">
    <citation type="submission" date="2024-01" db="EMBL/GenBank/DDBJ databases">
        <title>Genome assemblies of Stephania.</title>
        <authorList>
            <person name="Yang L."/>
        </authorList>
    </citation>
    <scope>NUCLEOTIDE SEQUENCE [LARGE SCALE GENOMIC DNA]</scope>
    <source>
        <strain evidence="1">YNDBR</strain>
        <tissue evidence="1">Leaf</tissue>
    </source>
</reference>
<accession>A0AAP0KXH8</accession>
<dbReference type="AlphaFoldDB" id="A0AAP0KXH8"/>
<name>A0AAP0KXH8_9MAGN</name>
<dbReference type="EMBL" id="JBBNAF010000003">
    <property type="protein sequence ID" value="KAK9159662.1"/>
    <property type="molecule type" value="Genomic_DNA"/>
</dbReference>